<evidence type="ECO:0000313" key="1">
    <source>
        <dbReference type="EMBL" id="KAK3576104.1"/>
    </source>
</evidence>
<comment type="caution">
    <text evidence="1">The sequence shown here is derived from an EMBL/GenBank/DDBJ whole genome shotgun (WGS) entry which is preliminary data.</text>
</comment>
<accession>A0AAE0VET3</accession>
<dbReference type="Proteomes" id="UP001195483">
    <property type="component" value="Unassembled WGS sequence"/>
</dbReference>
<evidence type="ECO:0000313" key="2">
    <source>
        <dbReference type="Proteomes" id="UP001195483"/>
    </source>
</evidence>
<proteinExistence type="predicted"/>
<keyword evidence="2" id="KW-1185">Reference proteome</keyword>
<name>A0AAE0VET3_9BIVA</name>
<dbReference type="EMBL" id="JAEAOA010001909">
    <property type="protein sequence ID" value="KAK3576104.1"/>
    <property type="molecule type" value="Genomic_DNA"/>
</dbReference>
<reference evidence="1" key="3">
    <citation type="submission" date="2023-05" db="EMBL/GenBank/DDBJ databases">
        <authorList>
            <person name="Smith C.H."/>
        </authorList>
    </citation>
    <scope>NUCLEOTIDE SEQUENCE</scope>
    <source>
        <strain evidence="1">CHS0354</strain>
        <tissue evidence="1">Mantle</tissue>
    </source>
</reference>
<dbReference type="AlphaFoldDB" id="A0AAE0VET3"/>
<reference evidence="1" key="2">
    <citation type="journal article" date="2021" name="Genome Biol. Evol.">
        <title>Developing a high-quality reference genome for a parasitic bivalve with doubly uniparental inheritance (Bivalvia: Unionida).</title>
        <authorList>
            <person name="Smith C.H."/>
        </authorList>
    </citation>
    <scope>NUCLEOTIDE SEQUENCE</scope>
    <source>
        <strain evidence="1">CHS0354</strain>
        <tissue evidence="1">Mantle</tissue>
    </source>
</reference>
<organism evidence="1 2">
    <name type="scientific">Potamilus streckersoni</name>
    <dbReference type="NCBI Taxonomy" id="2493646"/>
    <lineage>
        <taxon>Eukaryota</taxon>
        <taxon>Metazoa</taxon>
        <taxon>Spiralia</taxon>
        <taxon>Lophotrochozoa</taxon>
        <taxon>Mollusca</taxon>
        <taxon>Bivalvia</taxon>
        <taxon>Autobranchia</taxon>
        <taxon>Heteroconchia</taxon>
        <taxon>Palaeoheterodonta</taxon>
        <taxon>Unionida</taxon>
        <taxon>Unionoidea</taxon>
        <taxon>Unionidae</taxon>
        <taxon>Ambleminae</taxon>
        <taxon>Lampsilini</taxon>
        <taxon>Potamilus</taxon>
    </lineage>
</organism>
<sequence length="156" mass="18242">MADDKETCHISDILQLQDSRFLFVDHGNFKIKIYGVDFQSQDYVTFSKRPWNAFTLTDTEVTVTIPNQRTIQIITPTIQKIWEIRTRLEHSENSLGSPLGRISIQLIKPRRLAKNVLKDMMYVSDEKSETLVAYNSSWDVQFTYKDQDIKTVWLGH</sequence>
<protein>
    <submittedName>
        <fullName evidence="1">Uncharacterized protein</fullName>
    </submittedName>
</protein>
<reference evidence="1" key="1">
    <citation type="journal article" date="2021" name="Genome Biol. Evol.">
        <title>A High-Quality Reference Genome for a Parasitic Bivalve with Doubly Uniparental Inheritance (Bivalvia: Unionida).</title>
        <authorList>
            <person name="Smith C.H."/>
        </authorList>
    </citation>
    <scope>NUCLEOTIDE SEQUENCE</scope>
    <source>
        <strain evidence="1">CHS0354</strain>
    </source>
</reference>
<gene>
    <name evidence="1" type="ORF">CHS0354_032229</name>
</gene>